<dbReference type="EMBL" id="JBEXZR010000016">
    <property type="protein sequence ID" value="MEU0709470.1"/>
    <property type="molecule type" value="Genomic_DNA"/>
</dbReference>
<proteinExistence type="predicted"/>
<name>A0ABV2WAC1_9ACTN</name>
<evidence type="ECO:0000313" key="1">
    <source>
        <dbReference type="EMBL" id="MEU0709470.1"/>
    </source>
</evidence>
<sequence length="132" mass="13713">MTYDVRGMAYVTYTQRWQDLLDLTPGRGGLIHSGGPWTGASGAADELRIRADSARRSLGTGHEGCLGAAGAGLASMASLRAVLTSWEDRLGAVRDECAYLTGALAKVAEELGETDLAVGHSFTGTAGDGGRR</sequence>
<keyword evidence="2" id="KW-1185">Reference proteome</keyword>
<dbReference type="RefSeq" id="WP_359653131.1">
    <property type="nucleotide sequence ID" value="NZ_JBEXZP010000016.1"/>
</dbReference>
<accession>A0ABV2WAC1</accession>
<protein>
    <submittedName>
        <fullName evidence="1">Uncharacterized protein</fullName>
    </submittedName>
</protein>
<dbReference type="Proteomes" id="UP001550378">
    <property type="component" value="Unassembled WGS sequence"/>
</dbReference>
<reference evidence="1 2" key="1">
    <citation type="submission" date="2024-06" db="EMBL/GenBank/DDBJ databases">
        <title>The Natural Products Discovery Center: Release of the First 8490 Sequenced Strains for Exploring Actinobacteria Biosynthetic Diversity.</title>
        <authorList>
            <person name="Kalkreuter E."/>
            <person name="Kautsar S.A."/>
            <person name="Yang D."/>
            <person name="Bader C.D."/>
            <person name="Teijaro C.N."/>
            <person name="Fluegel L."/>
            <person name="Davis C.M."/>
            <person name="Simpson J.R."/>
            <person name="Lauterbach L."/>
            <person name="Steele A.D."/>
            <person name="Gui C."/>
            <person name="Meng S."/>
            <person name="Li G."/>
            <person name="Viehrig K."/>
            <person name="Ye F."/>
            <person name="Su P."/>
            <person name="Kiefer A.F."/>
            <person name="Nichols A."/>
            <person name="Cepeda A.J."/>
            <person name="Yan W."/>
            <person name="Fan B."/>
            <person name="Jiang Y."/>
            <person name="Adhikari A."/>
            <person name="Zheng C.-J."/>
            <person name="Schuster L."/>
            <person name="Cowan T.M."/>
            <person name="Smanski M.J."/>
            <person name="Chevrette M.G."/>
            <person name="De Carvalho L.P.S."/>
            <person name="Shen B."/>
        </authorList>
    </citation>
    <scope>NUCLEOTIDE SEQUENCE [LARGE SCALE GENOMIC DNA]</scope>
    <source>
        <strain evidence="1 2">NPDC006337</strain>
    </source>
</reference>
<organism evidence="1 2">
    <name type="scientific">Streptomyces lavendulocolor</name>
    <dbReference type="NCBI Taxonomy" id="67316"/>
    <lineage>
        <taxon>Bacteria</taxon>
        <taxon>Bacillati</taxon>
        <taxon>Actinomycetota</taxon>
        <taxon>Actinomycetes</taxon>
        <taxon>Kitasatosporales</taxon>
        <taxon>Streptomycetaceae</taxon>
        <taxon>Streptomyces</taxon>
    </lineage>
</organism>
<gene>
    <name evidence="1" type="ORF">ABZ508_19135</name>
</gene>
<comment type="caution">
    <text evidence="1">The sequence shown here is derived from an EMBL/GenBank/DDBJ whole genome shotgun (WGS) entry which is preliminary data.</text>
</comment>
<evidence type="ECO:0000313" key="2">
    <source>
        <dbReference type="Proteomes" id="UP001550378"/>
    </source>
</evidence>